<evidence type="ECO:0000259" key="5">
    <source>
        <dbReference type="Pfam" id="PF17667"/>
    </source>
</evidence>
<comment type="catalytic activity">
    <reaction evidence="2">
        <text>L-threonyl-[protein] + ATP = O-phospho-L-threonyl-[protein] + ADP + H(+)</text>
        <dbReference type="Rhea" id="RHEA:46608"/>
        <dbReference type="Rhea" id="RHEA-COMP:11060"/>
        <dbReference type="Rhea" id="RHEA-COMP:11605"/>
        <dbReference type="ChEBI" id="CHEBI:15378"/>
        <dbReference type="ChEBI" id="CHEBI:30013"/>
        <dbReference type="ChEBI" id="CHEBI:30616"/>
        <dbReference type="ChEBI" id="CHEBI:61977"/>
        <dbReference type="ChEBI" id="CHEBI:456216"/>
        <dbReference type="EC" id="2.7.11.1"/>
    </reaction>
</comment>
<dbReference type="SUPFAM" id="SSF56112">
    <property type="entry name" value="Protein kinase-like (PK-like)"/>
    <property type="match status" value="1"/>
</dbReference>
<comment type="caution">
    <text evidence="6">The sequence shown here is derived from an EMBL/GenBank/DDBJ whole genome shotgun (WGS) entry which is preliminary data.</text>
</comment>
<evidence type="ECO:0000256" key="3">
    <source>
        <dbReference type="ARBA" id="ARBA00048679"/>
    </source>
</evidence>
<dbReference type="EC" id="2.7.11.1" evidence="1"/>
<organism evidence="6 7">
    <name type="scientific">Clonostachys chloroleuca</name>
    <dbReference type="NCBI Taxonomy" id="1926264"/>
    <lineage>
        <taxon>Eukaryota</taxon>
        <taxon>Fungi</taxon>
        <taxon>Dikarya</taxon>
        <taxon>Ascomycota</taxon>
        <taxon>Pezizomycotina</taxon>
        <taxon>Sordariomycetes</taxon>
        <taxon>Hypocreomycetidae</taxon>
        <taxon>Hypocreales</taxon>
        <taxon>Bionectriaceae</taxon>
        <taxon>Clonostachys</taxon>
    </lineage>
</organism>
<evidence type="ECO:0000256" key="2">
    <source>
        <dbReference type="ARBA" id="ARBA00047899"/>
    </source>
</evidence>
<proteinExistence type="predicted"/>
<feature type="domain" description="Fungal-type protein kinase" evidence="5">
    <location>
        <begin position="3"/>
        <end position="245"/>
    </location>
</feature>
<reference evidence="6" key="1">
    <citation type="submission" date="2023-01" db="EMBL/GenBank/DDBJ databases">
        <authorList>
            <person name="Piombo E."/>
        </authorList>
    </citation>
    <scope>NUCLEOTIDE SEQUENCE</scope>
</reference>
<evidence type="ECO:0000256" key="4">
    <source>
        <dbReference type="SAM" id="MobiDB-lite"/>
    </source>
</evidence>
<dbReference type="InterPro" id="IPR040976">
    <property type="entry name" value="Pkinase_fungal"/>
</dbReference>
<protein>
    <recommendedName>
        <fullName evidence="1">non-specific serine/threonine protein kinase</fullName>
        <ecNumber evidence="1">2.7.11.1</ecNumber>
    </recommendedName>
</protein>
<dbReference type="Gene3D" id="1.10.510.10">
    <property type="entry name" value="Transferase(Phosphotransferase) domain 1"/>
    <property type="match status" value="1"/>
</dbReference>
<dbReference type="Pfam" id="PF17667">
    <property type="entry name" value="Pkinase_fungal"/>
    <property type="match status" value="1"/>
</dbReference>
<dbReference type="PANTHER" id="PTHR38248:SF2">
    <property type="entry name" value="FUNK1 11"/>
    <property type="match status" value="1"/>
</dbReference>
<dbReference type="EMBL" id="CABFNP030001335">
    <property type="protein sequence ID" value="CAI6100070.1"/>
    <property type="molecule type" value="Genomic_DNA"/>
</dbReference>
<accession>A0AA35QDR2</accession>
<comment type="catalytic activity">
    <reaction evidence="3">
        <text>L-seryl-[protein] + ATP = O-phospho-L-seryl-[protein] + ADP + H(+)</text>
        <dbReference type="Rhea" id="RHEA:17989"/>
        <dbReference type="Rhea" id="RHEA-COMP:9863"/>
        <dbReference type="Rhea" id="RHEA-COMP:11604"/>
        <dbReference type="ChEBI" id="CHEBI:15378"/>
        <dbReference type="ChEBI" id="CHEBI:29999"/>
        <dbReference type="ChEBI" id="CHEBI:30616"/>
        <dbReference type="ChEBI" id="CHEBI:83421"/>
        <dbReference type="ChEBI" id="CHEBI:456216"/>
        <dbReference type="EC" id="2.7.11.1"/>
    </reaction>
</comment>
<dbReference type="PROSITE" id="PS00109">
    <property type="entry name" value="PROTEIN_KINASE_TYR"/>
    <property type="match status" value="1"/>
</dbReference>
<name>A0AA35QDR2_9HYPO</name>
<evidence type="ECO:0000256" key="1">
    <source>
        <dbReference type="ARBA" id="ARBA00012513"/>
    </source>
</evidence>
<dbReference type="InterPro" id="IPR011009">
    <property type="entry name" value="Kinase-like_dom_sf"/>
</dbReference>
<feature type="compositionally biased region" description="Polar residues" evidence="4">
    <location>
        <begin position="121"/>
        <end position="130"/>
    </location>
</feature>
<evidence type="ECO:0000313" key="7">
    <source>
        <dbReference type="Proteomes" id="UP001160390"/>
    </source>
</evidence>
<evidence type="ECO:0000313" key="6">
    <source>
        <dbReference type="EMBL" id="CAI6100070.1"/>
    </source>
</evidence>
<dbReference type="Proteomes" id="UP001160390">
    <property type="component" value="Unassembled WGS sequence"/>
</dbReference>
<sequence length="364" mass="41613">MTVNTERFIEVEQNGSAERIIIGTVMQRARCIVGRATTCWKAHREGHPEMPLVIKDSWQYSERDEEGDLLCEVTRKGVVTVVRYYHHEAVTVRGIYDDIRENIRGGLNNTKATNYWREHPMSSSSITTGTSRNSCHSSRKRSSSQTGAPLPPSKRSYSTSPTKVVSVPNRVHRRVVLRDYGKAIHKASSRLALLTALEDCIGGHESPHAAGFLHRDISINNLMINEDDENPSWPSFLIDLDLSRSNEQCPLEQRSFFWVLFWVCIHYNSPDEGKVVPRFDKWNFADTEELALSKTGVNSNEGDFLRIAEANFTSYYRPLIAWINRLRRTVFPNSGRWVREDEGLYARMRQILQEAGKDLNLAEA</sequence>
<dbReference type="InterPro" id="IPR008266">
    <property type="entry name" value="Tyr_kinase_AS"/>
</dbReference>
<dbReference type="AlphaFoldDB" id="A0AA35QDR2"/>
<dbReference type="GO" id="GO:0004674">
    <property type="term" value="F:protein serine/threonine kinase activity"/>
    <property type="evidence" value="ECO:0007669"/>
    <property type="project" value="UniProtKB-EC"/>
</dbReference>
<gene>
    <name evidence="6" type="ORF">CCHLO57077_00016838</name>
</gene>
<feature type="non-terminal residue" evidence="6">
    <location>
        <position position="364"/>
    </location>
</feature>
<dbReference type="PANTHER" id="PTHR38248">
    <property type="entry name" value="FUNK1 6"/>
    <property type="match status" value="1"/>
</dbReference>
<keyword evidence="7" id="KW-1185">Reference proteome</keyword>
<feature type="region of interest" description="Disordered" evidence="4">
    <location>
        <begin position="114"/>
        <end position="165"/>
    </location>
</feature>